<protein>
    <recommendedName>
        <fullName evidence="8">Probable membrane transporter protein</fullName>
    </recommendedName>
</protein>
<feature type="transmembrane region" description="Helical" evidence="8">
    <location>
        <begin position="139"/>
        <end position="172"/>
    </location>
</feature>
<accession>Q31ED5</accession>
<feature type="transmembrane region" description="Helical" evidence="8">
    <location>
        <begin position="101"/>
        <end position="119"/>
    </location>
</feature>
<feature type="transmembrane region" description="Helical" evidence="8">
    <location>
        <begin position="205"/>
        <end position="227"/>
    </location>
</feature>
<keyword evidence="7 8" id="KW-0472">Membrane</keyword>
<evidence type="ECO:0000256" key="7">
    <source>
        <dbReference type="ARBA" id="ARBA00023136"/>
    </source>
</evidence>
<evidence type="ECO:0000256" key="3">
    <source>
        <dbReference type="ARBA" id="ARBA00022448"/>
    </source>
</evidence>
<evidence type="ECO:0000256" key="8">
    <source>
        <dbReference type="RuleBase" id="RU363041"/>
    </source>
</evidence>
<dbReference type="AlphaFoldDB" id="Q31ED5"/>
<keyword evidence="5 8" id="KW-0812">Transmembrane</keyword>
<evidence type="ECO:0000256" key="5">
    <source>
        <dbReference type="ARBA" id="ARBA00022692"/>
    </source>
</evidence>
<dbReference type="Pfam" id="PF01925">
    <property type="entry name" value="TauE"/>
    <property type="match status" value="1"/>
</dbReference>
<dbReference type="GO" id="GO:0005886">
    <property type="term" value="C:plasma membrane"/>
    <property type="evidence" value="ECO:0007669"/>
    <property type="project" value="UniProtKB-SubCell"/>
</dbReference>
<keyword evidence="4 8" id="KW-1003">Cell membrane</keyword>
<dbReference type="InterPro" id="IPR052017">
    <property type="entry name" value="TSUP"/>
</dbReference>
<organism evidence="9">
    <name type="scientific">Hydrogenovibrio crunogenus (strain DSM 25203 / XCL-2)</name>
    <name type="common">Thiomicrospira crunogena</name>
    <dbReference type="NCBI Taxonomy" id="317025"/>
    <lineage>
        <taxon>Bacteria</taxon>
        <taxon>Pseudomonadati</taxon>
        <taxon>Pseudomonadota</taxon>
        <taxon>Gammaproteobacteria</taxon>
        <taxon>Thiotrichales</taxon>
        <taxon>Piscirickettsiaceae</taxon>
        <taxon>Hydrogenovibrio</taxon>
    </lineage>
</organism>
<evidence type="ECO:0000256" key="2">
    <source>
        <dbReference type="ARBA" id="ARBA00009142"/>
    </source>
</evidence>
<gene>
    <name evidence="9" type="ordered locus">Tcr_1898</name>
</gene>
<evidence type="ECO:0000256" key="4">
    <source>
        <dbReference type="ARBA" id="ARBA00022475"/>
    </source>
</evidence>
<keyword evidence="6 8" id="KW-1133">Transmembrane helix</keyword>
<comment type="subcellular location">
    <subcellularLocation>
        <location evidence="1 8">Cell membrane</location>
        <topology evidence="1 8">Multi-pass membrane protein</topology>
    </subcellularLocation>
</comment>
<name>Q31ED5_HYDCU</name>
<dbReference type="eggNOG" id="COG0730">
    <property type="taxonomic scope" value="Bacteria"/>
</dbReference>
<reference evidence="9" key="1">
    <citation type="submission" date="2006-07" db="EMBL/GenBank/DDBJ databases">
        <title>Complete sequence of Thiomicrospira crunogena XCL-2.</title>
        <authorList>
            <consortium name="US DOE Joint Genome Institute"/>
            <person name="Copeland A."/>
            <person name="Lucas S."/>
            <person name="Lapidus A."/>
            <person name="Barry K."/>
            <person name="Detter J.C."/>
            <person name="Glavina del Rio T."/>
            <person name="Hammon N."/>
            <person name="Israni S."/>
            <person name="Dalin E."/>
            <person name="Tice H."/>
            <person name="Pitluck S."/>
            <person name="Chain P."/>
            <person name="Malfatti S."/>
            <person name="Shin M."/>
            <person name="Vergez L."/>
            <person name="Schmutz J."/>
            <person name="Larimer F."/>
            <person name="Land M."/>
            <person name="Hauser L."/>
            <person name="Kyrpides N."/>
            <person name="Lykidis A."/>
            <person name="Scott K.M."/>
            <person name="Sievert S."/>
            <person name="Kerfeld C."/>
            <person name="Freyermuth S."/>
            <person name="Dobrinski K."/>
            <person name="Boller A."/>
            <person name="Fitzpatrick K."/>
            <person name="Thoma P."/>
            <person name="Moore J."/>
            <person name="Richardson P."/>
        </authorList>
    </citation>
    <scope>NUCLEOTIDE SEQUENCE</scope>
    <source>
        <strain evidence="9">XCL-2</strain>
    </source>
</reference>
<keyword evidence="3" id="KW-0813">Transport</keyword>
<feature type="transmembrane region" description="Helical" evidence="8">
    <location>
        <begin position="34"/>
        <end position="59"/>
    </location>
</feature>
<evidence type="ECO:0000256" key="1">
    <source>
        <dbReference type="ARBA" id="ARBA00004651"/>
    </source>
</evidence>
<dbReference type="HOGENOM" id="CLU_045498_2_0_6"/>
<dbReference type="EMBL" id="CP000109">
    <property type="protein sequence ID" value="ABB42488.1"/>
    <property type="molecule type" value="Genomic_DNA"/>
</dbReference>
<dbReference type="OrthoDB" id="8559109at2"/>
<feature type="transmembrane region" description="Helical" evidence="8">
    <location>
        <begin position="71"/>
        <end position="95"/>
    </location>
</feature>
<evidence type="ECO:0000313" key="9">
    <source>
        <dbReference type="EMBL" id="ABB42488.1"/>
    </source>
</evidence>
<dbReference type="PANTHER" id="PTHR30269">
    <property type="entry name" value="TRANSMEMBRANE PROTEIN YFCA"/>
    <property type="match status" value="1"/>
</dbReference>
<sequence length="254" mass="26778">MESISDQLVLFVVSLVANLLSALAGGGAGLLQLPALLFLGLPFSVALATHKVASVFLGIGATSRHIGSSKLNLRFVSIILMFGLPGVILGANLILQMDDRWAQIALGVLTLGLGIYSGLKPELGQISSAKHQTLTGLLFGGIVLFFIGVLNGSLTSGTGLFVTIWLIAWFGFDYKTAVAYTLVLVGIFWNGIGAWTLGMQGQIEWSWLPALILGSLIGGYLGAHFSIVRGNQLVKRSFEVVTILVGIALIAKAI</sequence>
<dbReference type="KEGG" id="tcx:Tcr_1898"/>
<evidence type="ECO:0000256" key="6">
    <source>
        <dbReference type="ARBA" id="ARBA00022989"/>
    </source>
</evidence>
<comment type="similarity">
    <text evidence="2 8">Belongs to the 4-toluene sulfonate uptake permease (TSUP) (TC 2.A.102) family.</text>
</comment>
<feature type="transmembrane region" description="Helical" evidence="8">
    <location>
        <begin position="178"/>
        <end position="198"/>
    </location>
</feature>
<dbReference type="PANTHER" id="PTHR30269:SF0">
    <property type="entry name" value="MEMBRANE TRANSPORTER PROTEIN YFCA-RELATED"/>
    <property type="match status" value="1"/>
</dbReference>
<dbReference type="STRING" id="317025.Tcr_1898"/>
<proteinExistence type="inferred from homology"/>
<dbReference type="InterPro" id="IPR002781">
    <property type="entry name" value="TM_pro_TauE-like"/>
</dbReference>